<dbReference type="InterPro" id="IPR005025">
    <property type="entry name" value="FMN_Rdtase-like_dom"/>
</dbReference>
<dbReference type="InterPro" id="IPR050712">
    <property type="entry name" value="NAD(P)H-dep_reductase"/>
</dbReference>
<proteinExistence type="predicted"/>
<keyword evidence="2" id="KW-0560">Oxidoreductase</keyword>
<dbReference type="PANTHER" id="PTHR30543:SF21">
    <property type="entry name" value="NAD(P)H-DEPENDENT FMN REDUCTASE LOT6"/>
    <property type="match status" value="1"/>
</dbReference>
<accession>A0ABV1M9H5</accession>
<feature type="domain" description="NADPH-dependent FMN reductase-like" evidence="1">
    <location>
        <begin position="5"/>
        <end position="159"/>
    </location>
</feature>
<dbReference type="SUPFAM" id="SSF52218">
    <property type="entry name" value="Flavoproteins"/>
    <property type="match status" value="1"/>
</dbReference>
<comment type="caution">
    <text evidence="2">The sequence shown here is derived from an EMBL/GenBank/DDBJ whole genome shotgun (WGS) entry which is preliminary data.</text>
</comment>
<evidence type="ECO:0000313" key="3">
    <source>
        <dbReference type="Proteomes" id="UP001433638"/>
    </source>
</evidence>
<name>A0ABV1M9H5_9NEIS</name>
<dbReference type="EC" id="1.-.-.-" evidence="2"/>
<gene>
    <name evidence="2" type="ORF">ABNW52_13505</name>
</gene>
<dbReference type="EMBL" id="JBEFLD010000007">
    <property type="protein sequence ID" value="MEQ6291629.1"/>
    <property type="molecule type" value="Genomic_DNA"/>
</dbReference>
<protein>
    <submittedName>
        <fullName evidence="2">NAD(P)H-dependent oxidoreductase</fullName>
        <ecNumber evidence="2">1.-.-.-</ecNumber>
    </submittedName>
</protein>
<evidence type="ECO:0000259" key="1">
    <source>
        <dbReference type="Pfam" id="PF03358"/>
    </source>
</evidence>
<dbReference type="Proteomes" id="UP001433638">
    <property type="component" value="Unassembled WGS sequence"/>
</dbReference>
<organism evidence="2 3">
    <name type="scientific">Vogesella oryzagri</name>
    <dbReference type="NCBI Taxonomy" id="3160864"/>
    <lineage>
        <taxon>Bacteria</taxon>
        <taxon>Pseudomonadati</taxon>
        <taxon>Pseudomonadota</taxon>
        <taxon>Betaproteobacteria</taxon>
        <taxon>Neisseriales</taxon>
        <taxon>Chromobacteriaceae</taxon>
        <taxon>Vogesella</taxon>
    </lineage>
</organism>
<dbReference type="Gene3D" id="3.40.50.360">
    <property type="match status" value="1"/>
</dbReference>
<reference evidence="2" key="1">
    <citation type="submission" date="2024-06" db="EMBL/GenBank/DDBJ databases">
        <title>Genome sequence of Vogesella sp. MAHUQ-64.</title>
        <authorList>
            <person name="Huq M.A."/>
        </authorList>
    </citation>
    <scope>NUCLEOTIDE SEQUENCE</scope>
    <source>
        <strain evidence="2">MAHUQ-64</strain>
    </source>
</reference>
<dbReference type="InterPro" id="IPR029039">
    <property type="entry name" value="Flavoprotein-like_sf"/>
</dbReference>
<dbReference type="PANTHER" id="PTHR30543">
    <property type="entry name" value="CHROMATE REDUCTASE"/>
    <property type="match status" value="1"/>
</dbReference>
<keyword evidence="3" id="KW-1185">Reference proteome</keyword>
<dbReference type="Pfam" id="PF03358">
    <property type="entry name" value="FMN_red"/>
    <property type="match status" value="1"/>
</dbReference>
<evidence type="ECO:0000313" key="2">
    <source>
        <dbReference type="EMBL" id="MEQ6291629.1"/>
    </source>
</evidence>
<dbReference type="GO" id="GO:0016491">
    <property type="term" value="F:oxidoreductase activity"/>
    <property type="evidence" value="ECO:0007669"/>
    <property type="project" value="UniProtKB-KW"/>
</dbReference>
<dbReference type="RefSeq" id="WP_349588762.1">
    <property type="nucleotide sequence ID" value="NZ_JBEFLD010000007.1"/>
</dbReference>
<sequence length="211" mass="22176">MSNAPKILAFAGSARRDSWNKKLVAIAAEGAAIAGAEVTQIDLRDFPIPLYDGDDESEYGMPANVLTLRELMLEHQGLLIASPEYNGSISPLLKNLIDWTSRPVPGSNGPSPYGGKVATLLSASPGGFGGLRGLVHVRAILGNLGVIVLPEQLAVGAAHEAFAADGSMVSSKQQTAVEELGAGQARLLAKLHGLTLSTGCTERRHDMTRLR</sequence>